<feature type="transmembrane region" description="Helical" evidence="9">
    <location>
        <begin position="76"/>
        <end position="97"/>
    </location>
</feature>
<evidence type="ECO:0000256" key="3">
    <source>
        <dbReference type="ARBA" id="ARBA00022448"/>
    </source>
</evidence>
<sequence length="440" mass="47614">MNHNLSSKEILIIGFMLFAIFFGAGNMIFPPLLGQLAGENVWIALLGFLLTGVGLPLLGIIAIAKSGGDLQHLASKVHPTFGIIFSIIMYLAIGPMFGIPRTGTVSFEVGIKPFLGELSSNGWSLFIYSLIYFSITAWLSLNPSKIVDRIGKVLTPLLFLVISILIIKALTTPMGKFTEPNNDYETSPFFRGFLEGYFTMDTIASLVFGIVLISAIQNKHSLPKKAIMKICIQAGVIAAIGLAFVYTSLAYMGAVSVDSIGYFDNGGQILSGISNTLFGPLGMIILGTAITFACLTTSIGLISACSQYFSKLFKISYSKLVLGLSIFSFIVSNVGLTQLISFSVPVLLMIYPPAIVLIVLSFFHSLYKNTTYVYRLTLILTSIVSILDGLAQSKIPFAESIKEFLLYLPLQSIGIGWVIPALLGVLIGCVLQMNSRKTTN</sequence>
<comment type="subcellular location">
    <subcellularLocation>
        <location evidence="1 9">Cell membrane</location>
        <topology evidence="1 9">Multi-pass membrane protein</topology>
    </subcellularLocation>
</comment>
<feature type="transmembrane region" description="Helical" evidence="9">
    <location>
        <begin position="12"/>
        <end position="29"/>
    </location>
</feature>
<feature type="transmembrane region" description="Helical" evidence="9">
    <location>
        <begin position="342"/>
        <end position="363"/>
    </location>
</feature>
<feature type="transmembrane region" description="Helical" evidence="9">
    <location>
        <begin position="122"/>
        <end position="141"/>
    </location>
</feature>
<dbReference type="PANTHER" id="PTHR30588:SF0">
    <property type="entry name" value="BRANCHED-CHAIN AMINO ACID PERMEASE BRNQ"/>
    <property type="match status" value="1"/>
</dbReference>
<evidence type="ECO:0000313" key="10">
    <source>
        <dbReference type="EMBL" id="MFE8703074.1"/>
    </source>
</evidence>
<evidence type="ECO:0000256" key="2">
    <source>
        <dbReference type="ARBA" id="ARBA00008540"/>
    </source>
</evidence>
<dbReference type="EMBL" id="JBIACK010000013">
    <property type="protein sequence ID" value="MFE8703074.1"/>
    <property type="molecule type" value="Genomic_DNA"/>
</dbReference>
<keyword evidence="5 9" id="KW-0812">Transmembrane</keyword>
<reference evidence="10 11" key="1">
    <citation type="submission" date="2024-08" db="EMBL/GenBank/DDBJ databases">
        <title>Two novel Cytobacillus novel species.</title>
        <authorList>
            <person name="Liu G."/>
        </authorList>
    </citation>
    <scope>NUCLEOTIDE SEQUENCE [LARGE SCALE GENOMIC DNA]</scope>
    <source>
        <strain evidence="10 11">FJAT-54145</strain>
    </source>
</reference>
<accession>A0ABW6KH45</accession>
<evidence type="ECO:0000256" key="8">
    <source>
        <dbReference type="ARBA" id="ARBA00023136"/>
    </source>
</evidence>
<evidence type="ECO:0000313" key="11">
    <source>
        <dbReference type="Proteomes" id="UP001601059"/>
    </source>
</evidence>
<dbReference type="NCBIfam" id="TIGR00796">
    <property type="entry name" value="livcs"/>
    <property type="match status" value="1"/>
</dbReference>
<evidence type="ECO:0000256" key="9">
    <source>
        <dbReference type="RuleBase" id="RU362122"/>
    </source>
</evidence>
<dbReference type="Proteomes" id="UP001601059">
    <property type="component" value="Unassembled WGS sequence"/>
</dbReference>
<feature type="transmembrane region" description="Helical" evidence="9">
    <location>
        <begin position="236"/>
        <end position="257"/>
    </location>
</feature>
<organism evidence="10 11">
    <name type="scientific">Cytobacillus spartinae</name>
    <dbReference type="NCBI Taxonomy" id="3299023"/>
    <lineage>
        <taxon>Bacteria</taxon>
        <taxon>Bacillati</taxon>
        <taxon>Bacillota</taxon>
        <taxon>Bacilli</taxon>
        <taxon>Bacillales</taxon>
        <taxon>Bacillaceae</taxon>
        <taxon>Cytobacillus</taxon>
    </lineage>
</organism>
<keyword evidence="7 9" id="KW-1133">Transmembrane helix</keyword>
<dbReference type="Pfam" id="PF05525">
    <property type="entry name" value="Branch_AA_trans"/>
    <property type="match status" value="1"/>
</dbReference>
<name>A0ABW6KH45_9BACI</name>
<keyword evidence="11" id="KW-1185">Reference proteome</keyword>
<dbReference type="PANTHER" id="PTHR30588">
    <property type="entry name" value="BRANCHED-CHAIN AMINO ACID TRANSPORT SYSTEM 2 CARRIER PROTEIN"/>
    <property type="match status" value="1"/>
</dbReference>
<evidence type="ECO:0000256" key="7">
    <source>
        <dbReference type="ARBA" id="ARBA00022989"/>
    </source>
</evidence>
<feature type="transmembrane region" description="Helical" evidence="9">
    <location>
        <begin position="277"/>
        <end position="305"/>
    </location>
</feature>
<dbReference type="InterPro" id="IPR004685">
    <property type="entry name" value="Brnchd-chn_aa_trnsp_Livcs"/>
</dbReference>
<gene>
    <name evidence="10" type="primary">brnQ</name>
    <name evidence="10" type="ORF">ACFYKX_21065</name>
</gene>
<proteinExistence type="inferred from homology"/>
<feature type="transmembrane region" description="Helical" evidence="9">
    <location>
        <begin position="404"/>
        <end position="431"/>
    </location>
</feature>
<feature type="transmembrane region" description="Helical" evidence="9">
    <location>
        <begin position="153"/>
        <end position="171"/>
    </location>
</feature>
<evidence type="ECO:0000256" key="4">
    <source>
        <dbReference type="ARBA" id="ARBA00022475"/>
    </source>
</evidence>
<evidence type="ECO:0000256" key="5">
    <source>
        <dbReference type="ARBA" id="ARBA00022692"/>
    </source>
</evidence>
<comment type="similarity">
    <text evidence="2 9">Belongs to the branched chain amino acid transporter family.</text>
</comment>
<evidence type="ECO:0000256" key="6">
    <source>
        <dbReference type="ARBA" id="ARBA00022970"/>
    </source>
</evidence>
<feature type="transmembrane region" description="Helical" evidence="9">
    <location>
        <begin position="372"/>
        <end position="392"/>
    </location>
</feature>
<protein>
    <recommendedName>
        <fullName evidence="9">Branched-chain amino acid transport system carrier protein</fullName>
    </recommendedName>
</protein>
<keyword evidence="4" id="KW-1003">Cell membrane</keyword>
<feature type="transmembrane region" description="Helical" evidence="9">
    <location>
        <begin position="41"/>
        <end position="64"/>
    </location>
</feature>
<dbReference type="RefSeq" id="WP_389363303.1">
    <property type="nucleotide sequence ID" value="NZ_JBIACK010000013.1"/>
</dbReference>
<feature type="transmembrane region" description="Helical" evidence="9">
    <location>
        <begin position="197"/>
        <end position="216"/>
    </location>
</feature>
<comment type="function">
    <text evidence="9">Component of the transport system for branched-chain amino acids.</text>
</comment>
<keyword evidence="6 9" id="KW-0029">Amino-acid transport</keyword>
<evidence type="ECO:0000256" key="1">
    <source>
        <dbReference type="ARBA" id="ARBA00004651"/>
    </source>
</evidence>
<feature type="transmembrane region" description="Helical" evidence="9">
    <location>
        <begin position="317"/>
        <end position="336"/>
    </location>
</feature>
<keyword evidence="3 9" id="KW-0813">Transport</keyword>
<comment type="caution">
    <text evidence="10">The sequence shown here is derived from an EMBL/GenBank/DDBJ whole genome shotgun (WGS) entry which is preliminary data.</text>
</comment>
<keyword evidence="8 9" id="KW-0472">Membrane</keyword>